<dbReference type="EMBL" id="GGEC01032509">
    <property type="protein sequence ID" value="MBX12993.1"/>
    <property type="molecule type" value="Transcribed_RNA"/>
</dbReference>
<name>A0A2P2L4X0_RHIMU</name>
<keyword evidence="1" id="KW-0808">Transferase</keyword>
<sequence>MNCRGNGINSWSIKNSYLESIKPTLTMKGTVLANLFLEIMPMKDLDIVAPMGFALMKYLIMVKPKLMLQCFRIGLCERHLLNFLGGVKVRIVISTNMMLCLLREEI</sequence>
<reference evidence="1" key="1">
    <citation type="submission" date="2018-02" db="EMBL/GenBank/DDBJ databases">
        <title>Rhizophora mucronata_Transcriptome.</title>
        <authorList>
            <person name="Meera S.P."/>
            <person name="Sreeshan A."/>
            <person name="Augustine A."/>
        </authorList>
    </citation>
    <scope>NUCLEOTIDE SEQUENCE</scope>
    <source>
        <tissue evidence="1">Leaf</tissue>
    </source>
</reference>
<accession>A0A2P2L4X0</accession>
<evidence type="ECO:0000313" key="1">
    <source>
        <dbReference type="EMBL" id="MBX12993.1"/>
    </source>
</evidence>
<keyword evidence="1" id="KW-0418">Kinase</keyword>
<protein>
    <submittedName>
        <fullName evidence="1">PolyP/ATP NAD kinase</fullName>
    </submittedName>
</protein>
<dbReference type="GO" id="GO:0016301">
    <property type="term" value="F:kinase activity"/>
    <property type="evidence" value="ECO:0007669"/>
    <property type="project" value="UniProtKB-KW"/>
</dbReference>
<dbReference type="AlphaFoldDB" id="A0A2P2L4X0"/>
<proteinExistence type="predicted"/>
<organism evidence="1">
    <name type="scientific">Rhizophora mucronata</name>
    <name type="common">Asiatic mangrove</name>
    <dbReference type="NCBI Taxonomy" id="61149"/>
    <lineage>
        <taxon>Eukaryota</taxon>
        <taxon>Viridiplantae</taxon>
        <taxon>Streptophyta</taxon>
        <taxon>Embryophyta</taxon>
        <taxon>Tracheophyta</taxon>
        <taxon>Spermatophyta</taxon>
        <taxon>Magnoliopsida</taxon>
        <taxon>eudicotyledons</taxon>
        <taxon>Gunneridae</taxon>
        <taxon>Pentapetalae</taxon>
        <taxon>rosids</taxon>
        <taxon>fabids</taxon>
        <taxon>Malpighiales</taxon>
        <taxon>Rhizophoraceae</taxon>
        <taxon>Rhizophora</taxon>
    </lineage>
</organism>